<evidence type="ECO:0000313" key="7">
    <source>
        <dbReference type="Proteomes" id="UP000250079"/>
    </source>
</evidence>
<proteinExistence type="predicted"/>
<keyword evidence="7" id="KW-1185">Reference proteome</keyword>
<gene>
    <name evidence="6" type="primary">cvpA</name>
    <name evidence="6" type="ORF">IMCC3135_26365</name>
</gene>
<feature type="transmembrane region" description="Helical" evidence="5">
    <location>
        <begin position="6"/>
        <end position="25"/>
    </location>
</feature>
<keyword evidence="4 5" id="KW-0472">Membrane</keyword>
<feature type="transmembrane region" description="Helical" evidence="5">
    <location>
        <begin position="107"/>
        <end position="125"/>
    </location>
</feature>
<feature type="transmembrane region" description="Helical" evidence="5">
    <location>
        <begin position="66"/>
        <end position="86"/>
    </location>
</feature>
<name>A0A2Z2NZW3_9GAMM</name>
<dbReference type="OrthoDB" id="9810601at2"/>
<accession>A0A2Z2NZW3</accession>
<dbReference type="PANTHER" id="PTHR36926:SF1">
    <property type="entry name" value="COLICIN V PRODUCTION PROTEIN"/>
    <property type="match status" value="1"/>
</dbReference>
<dbReference type="KEGG" id="gai:IMCC3135_26365"/>
<protein>
    <submittedName>
        <fullName evidence="6">Colicin V production protein</fullName>
    </submittedName>
</protein>
<comment type="subcellular location">
    <subcellularLocation>
        <location evidence="1">Membrane</location>
        <topology evidence="1">Multi-pass membrane protein</topology>
    </subcellularLocation>
</comment>
<dbReference type="GO" id="GO:0016020">
    <property type="term" value="C:membrane"/>
    <property type="evidence" value="ECO:0007669"/>
    <property type="project" value="UniProtKB-SubCell"/>
</dbReference>
<dbReference type="EMBL" id="CP018632">
    <property type="protein sequence ID" value="ASJ75328.1"/>
    <property type="molecule type" value="Genomic_DNA"/>
</dbReference>
<dbReference type="GO" id="GO:0009403">
    <property type="term" value="P:toxin biosynthetic process"/>
    <property type="evidence" value="ECO:0007669"/>
    <property type="project" value="InterPro"/>
</dbReference>
<feature type="transmembrane region" description="Helical" evidence="5">
    <location>
        <begin position="32"/>
        <end position="54"/>
    </location>
</feature>
<keyword evidence="3 5" id="KW-1133">Transmembrane helix</keyword>
<sequence>MSEVDLVILGIFALSALISLMRGFFREAMSLSIWLGAVIITLVYTSRFASLLPIDRVDSQQARTTISALVLFAGTLFVGNLINWMLNRIKTRKSLSPTDRIIGVAFGLLRGFVIVTLLVLAANLAPELKQEPWWESSTFLPKFQEVTQVVHARLPDSIGQHFDFPPTSY</sequence>
<organism evidence="6 7">
    <name type="scientific">Granulosicoccus antarcticus IMCC3135</name>
    <dbReference type="NCBI Taxonomy" id="1192854"/>
    <lineage>
        <taxon>Bacteria</taxon>
        <taxon>Pseudomonadati</taxon>
        <taxon>Pseudomonadota</taxon>
        <taxon>Gammaproteobacteria</taxon>
        <taxon>Chromatiales</taxon>
        <taxon>Granulosicoccaceae</taxon>
        <taxon>Granulosicoccus</taxon>
    </lineage>
</organism>
<reference evidence="6 7" key="1">
    <citation type="submission" date="2016-12" db="EMBL/GenBank/DDBJ databases">
        <authorList>
            <person name="Song W.-J."/>
            <person name="Kurnit D.M."/>
        </authorList>
    </citation>
    <scope>NUCLEOTIDE SEQUENCE [LARGE SCALE GENOMIC DNA]</scope>
    <source>
        <strain evidence="6 7">IMCC3135</strain>
    </source>
</reference>
<dbReference type="InterPro" id="IPR003825">
    <property type="entry name" value="Colicin-V_CvpA"/>
</dbReference>
<evidence type="ECO:0000256" key="4">
    <source>
        <dbReference type="ARBA" id="ARBA00023136"/>
    </source>
</evidence>
<dbReference type="Proteomes" id="UP000250079">
    <property type="component" value="Chromosome"/>
</dbReference>
<evidence type="ECO:0000313" key="6">
    <source>
        <dbReference type="EMBL" id="ASJ75328.1"/>
    </source>
</evidence>
<dbReference type="AlphaFoldDB" id="A0A2Z2NZW3"/>
<dbReference type="InterPro" id="IPR052719">
    <property type="entry name" value="CvpA-like"/>
</dbReference>
<dbReference type="PANTHER" id="PTHR36926">
    <property type="entry name" value="COLICIN V PRODUCTION PROTEIN"/>
    <property type="match status" value="1"/>
</dbReference>
<evidence type="ECO:0000256" key="3">
    <source>
        <dbReference type="ARBA" id="ARBA00022989"/>
    </source>
</evidence>
<evidence type="ECO:0000256" key="2">
    <source>
        <dbReference type="ARBA" id="ARBA00022692"/>
    </source>
</evidence>
<dbReference type="RefSeq" id="WP_157736278.1">
    <property type="nucleotide sequence ID" value="NZ_CP018632.1"/>
</dbReference>
<evidence type="ECO:0000256" key="5">
    <source>
        <dbReference type="SAM" id="Phobius"/>
    </source>
</evidence>
<dbReference type="Pfam" id="PF02674">
    <property type="entry name" value="Colicin_V"/>
    <property type="match status" value="1"/>
</dbReference>
<keyword evidence="2 5" id="KW-0812">Transmembrane</keyword>
<evidence type="ECO:0000256" key="1">
    <source>
        <dbReference type="ARBA" id="ARBA00004141"/>
    </source>
</evidence>